<dbReference type="Proteomes" id="UP000186955">
    <property type="component" value="Unassembled WGS sequence"/>
</dbReference>
<dbReference type="AlphaFoldDB" id="A0A1Q5T0K5"/>
<evidence type="ECO:0000313" key="2">
    <source>
        <dbReference type="Proteomes" id="UP000186955"/>
    </source>
</evidence>
<dbReference type="EMBL" id="MNBE01000723">
    <property type="protein sequence ID" value="OKO93712.1"/>
    <property type="molecule type" value="Genomic_DNA"/>
</dbReference>
<proteinExistence type="predicted"/>
<accession>A0A1Q5T0K5</accession>
<organism evidence="1 2">
    <name type="scientific">Penicillium subrubescens</name>
    <dbReference type="NCBI Taxonomy" id="1316194"/>
    <lineage>
        <taxon>Eukaryota</taxon>
        <taxon>Fungi</taxon>
        <taxon>Dikarya</taxon>
        <taxon>Ascomycota</taxon>
        <taxon>Pezizomycotina</taxon>
        <taxon>Eurotiomycetes</taxon>
        <taxon>Eurotiomycetidae</taxon>
        <taxon>Eurotiales</taxon>
        <taxon>Aspergillaceae</taxon>
        <taxon>Penicillium</taxon>
    </lineage>
</organism>
<keyword evidence="2" id="KW-1185">Reference proteome</keyword>
<reference evidence="1 2" key="1">
    <citation type="submission" date="2016-10" db="EMBL/GenBank/DDBJ databases">
        <title>Genome sequence of the ascomycete fungus Penicillium subrubescens.</title>
        <authorList>
            <person name="De Vries R.P."/>
            <person name="Peng M."/>
            <person name="Dilokpimol A."/>
            <person name="Hilden K."/>
            <person name="Makela M.R."/>
            <person name="Grigoriev I."/>
            <person name="Riley R."/>
            <person name="Granchi Z."/>
        </authorList>
    </citation>
    <scope>NUCLEOTIDE SEQUENCE [LARGE SCALE GENOMIC DNA]</scope>
    <source>
        <strain evidence="1 2">CBS 132785</strain>
    </source>
</reference>
<gene>
    <name evidence="1" type="ORF">PENSUB_11991</name>
</gene>
<protein>
    <submittedName>
        <fullName evidence="1">Uncharacterized protein</fullName>
    </submittedName>
</protein>
<comment type="caution">
    <text evidence="1">The sequence shown here is derived from an EMBL/GenBank/DDBJ whole genome shotgun (WGS) entry which is preliminary data.</text>
</comment>
<evidence type="ECO:0000313" key="1">
    <source>
        <dbReference type="EMBL" id="OKO93712.1"/>
    </source>
</evidence>
<sequence length="53" mass="5933">MDISGYTETPNSRPSIVEATEANRGELVRHFGARLRTAFLRKLGLEVGSKPFR</sequence>
<name>A0A1Q5T0K5_9EURO</name>